<evidence type="ECO:0000256" key="2">
    <source>
        <dbReference type="ARBA" id="ARBA00022679"/>
    </source>
</evidence>
<evidence type="ECO:0000259" key="6">
    <source>
        <dbReference type="PROSITE" id="PS50970"/>
    </source>
</evidence>
<dbReference type="EMBL" id="JAQQPM010000008">
    <property type="protein sequence ID" value="KAK2074225.1"/>
    <property type="molecule type" value="Genomic_DNA"/>
</dbReference>
<keyword evidence="4" id="KW-0862">Zinc</keyword>
<dbReference type="GO" id="GO:0032259">
    <property type="term" value="P:methylation"/>
    <property type="evidence" value="ECO:0007669"/>
    <property type="project" value="UniProtKB-KW"/>
</dbReference>
<gene>
    <name evidence="7" type="ORF">P8C59_008446</name>
</gene>
<dbReference type="GO" id="GO:0033528">
    <property type="term" value="P:S-methylmethionine cycle"/>
    <property type="evidence" value="ECO:0007669"/>
    <property type="project" value="TreeGrafter"/>
</dbReference>
<dbReference type="PANTHER" id="PTHR46015:SF1">
    <property type="entry name" value="HOMOCYSTEINE S-METHYLTRANSFERASE-LIKE ISOFORM 1"/>
    <property type="match status" value="1"/>
</dbReference>
<comment type="caution">
    <text evidence="7">The sequence shown here is derived from an EMBL/GenBank/DDBJ whole genome shotgun (WGS) entry which is preliminary data.</text>
</comment>
<evidence type="ECO:0000256" key="4">
    <source>
        <dbReference type="ARBA" id="ARBA00022833"/>
    </source>
</evidence>
<evidence type="ECO:0000313" key="8">
    <source>
        <dbReference type="Proteomes" id="UP001217918"/>
    </source>
</evidence>
<evidence type="ECO:0000256" key="1">
    <source>
        <dbReference type="ARBA" id="ARBA00022603"/>
    </source>
</evidence>
<dbReference type="SUPFAM" id="SSF82282">
    <property type="entry name" value="Homocysteine S-methyltransferase"/>
    <property type="match status" value="1"/>
</dbReference>
<keyword evidence="1" id="KW-0489">Methyltransferase</keyword>
<keyword evidence="2" id="KW-0808">Transferase</keyword>
<accession>A0AAD9IBS6</accession>
<keyword evidence="8" id="KW-1185">Reference proteome</keyword>
<dbReference type="GO" id="GO:0009086">
    <property type="term" value="P:methionine biosynthetic process"/>
    <property type="evidence" value="ECO:0007669"/>
    <property type="project" value="TreeGrafter"/>
</dbReference>
<dbReference type="PANTHER" id="PTHR46015">
    <property type="entry name" value="ZGC:172121"/>
    <property type="match status" value="1"/>
</dbReference>
<dbReference type="PROSITE" id="PS50970">
    <property type="entry name" value="HCY"/>
    <property type="match status" value="1"/>
</dbReference>
<dbReference type="Pfam" id="PF02574">
    <property type="entry name" value="S-methyl_trans"/>
    <property type="match status" value="1"/>
</dbReference>
<dbReference type="Gene3D" id="3.20.20.330">
    <property type="entry name" value="Homocysteine-binding-like domain"/>
    <property type="match status" value="1"/>
</dbReference>
<name>A0AAD9IBS6_9PEZI</name>
<feature type="domain" description="Hcy-binding" evidence="6">
    <location>
        <begin position="1"/>
        <end position="322"/>
    </location>
</feature>
<dbReference type="InterPro" id="IPR051486">
    <property type="entry name" value="Hcy_S-methyltransferase"/>
</dbReference>
<evidence type="ECO:0000313" key="7">
    <source>
        <dbReference type="EMBL" id="KAK2074225.1"/>
    </source>
</evidence>
<dbReference type="Proteomes" id="UP001217918">
    <property type="component" value="Unassembled WGS sequence"/>
</dbReference>
<protein>
    <recommendedName>
        <fullName evidence="6">Hcy-binding domain-containing protein</fullName>
    </recommendedName>
</protein>
<dbReference type="GO" id="GO:0046872">
    <property type="term" value="F:metal ion binding"/>
    <property type="evidence" value="ECO:0007669"/>
    <property type="project" value="UniProtKB-KW"/>
</dbReference>
<dbReference type="GO" id="GO:0008898">
    <property type="term" value="F:S-adenosylmethionine-homocysteine S-methyltransferase activity"/>
    <property type="evidence" value="ECO:0007669"/>
    <property type="project" value="TreeGrafter"/>
</dbReference>
<dbReference type="InterPro" id="IPR003726">
    <property type="entry name" value="HCY_dom"/>
</dbReference>
<proteinExistence type="predicted"/>
<comment type="caution">
    <text evidence="5">Lacks conserved residue(s) required for the propagation of feature annotation.</text>
</comment>
<dbReference type="InterPro" id="IPR036589">
    <property type="entry name" value="HCY_dom_sf"/>
</dbReference>
<organism evidence="7 8">
    <name type="scientific">Phyllachora maydis</name>
    <dbReference type="NCBI Taxonomy" id="1825666"/>
    <lineage>
        <taxon>Eukaryota</taxon>
        <taxon>Fungi</taxon>
        <taxon>Dikarya</taxon>
        <taxon>Ascomycota</taxon>
        <taxon>Pezizomycotina</taxon>
        <taxon>Sordariomycetes</taxon>
        <taxon>Sordariomycetidae</taxon>
        <taxon>Phyllachorales</taxon>
        <taxon>Phyllachoraceae</taxon>
        <taxon>Phyllachora</taxon>
    </lineage>
</organism>
<dbReference type="AlphaFoldDB" id="A0AAD9IBS6"/>
<evidence type="ECO:0000256" key="5">
    <source>
        <dbReference type="PROSITE-ProRule" id="PRU00333"/>
    </source>
</evidence>
<keyword evidence="3" id="KW-0479">Metal-binding</keyword>
<evidence type="ECO:0000256" key="3">
    <source>
        <dbReference type="ARBA" id="ARBA00022723"/>
    </source>
</evidence>
<reference evidence="7" key="1">
    <citation type="journal article" date="2023" name="Mol. Plant Microbe Interact.">
        <title>Elucidating the Obligate Nature and Biological Capacity of an Invasive Fungal Corn Pathogen.</title>
        <authorList>
            <person name="MacCready J.S."/>
            <person name="Roggenkamp E.M."/>
            <person name="Gdanetz K."/>
            <person name="Chilvers M.I."/>
        </authorList>
    </citation>
    <scope>NUCLEOTIDE SEQUENCE</scope>
    <source>
        <strain evidence="7">PM02</strain>
    </source>
</reference>
<sequence>MTTIHILDGGLGTSLEDKYGVKFTHASTPLWSSHLLVADPATLAACQRDFAAAGADVLLTATYQASTEAFQRTQTAEFPHGIPQEAVGRYLRTAVDVAEAAARGARAECGNGGGPVVDLALGLGPYGAAMVPGQEFSGRYDAAHDGEEALFRWHLDRLRLFTAVPGLVERVRYLAFETLPRLDEVRAVRRSIRAAGIEKEFWVSCVFRPDDGRLPDGSTAQEVVEAMLGQLEDAADPWGIGINCTKLHQLPALIQRFEEKVEGFPSVPTLVLYPDGTNGEVYNTTTQVWELPADRDADAAQTPWATQLANTVKEVQDRVDQD</sequence>